<dbReference type="Gene3D" id="2.40.50.140">
    <property type="entry name" value="Nucleic acid-binding proteins"/>
    <property type="match status" value="1"/>
</dbReference>
<dbReference type="EMBL" id="UINC01026265">
    <property type="protein sequence ID" value="SVB03414.1"/>
    <property type="molecule type" value="Genomic_DNA"/>
</dbReference>
<dbReference type="HAMAP" id="MF_00984">
    <property type="entry name" value="SSB"/>
    <property type="match status" value="1"/>
</dbReference>
<keyword evidence="1" id="KW-0238">DNA-binding</keyword>
<dbReference type="PANTHER" id="PTHR10302:SF0">
    <property type="entry name" value="SINGLE-STRANDED DNA-BINDING PROTEIN, MITOCHONDRIAL"/>
    <property type="match status" value="1"/>
</dbReference>
<organism evidence="2">
    <name type="scientific">marine metagenome</name>
    <dbReference type="NCBI Taxonomy" id="408172"/>
    <lineage>
        <taxon>unclassified sequences</taxon>
        <taxon>metagenomes</taxon>
        <taxon>ecological metagenomes</taxon>
    </lineage>
</organism>
<dbReference type="InterPro" id="IPR012340">
    <property type="entry name" value="NA-bd_OB-fold"/>
</dbReference>
<dbReference type="PIRSF" id="PIRSF002070">
    <property type="entry name" value="SSB"/>
    <property type="match status" value="1"/>
</dbReference>
<gene>
    <name evidence="2" type="ORF">METZ01_LOCUS156268</name>
</gene>
<dbReference type="InterPro" id="IPR011344">
    <property type="entry name" value="ssDNA-bd"/>
</dbReference>
<dbReference type="Pfam" id="PF00436">
    <property type="entry name" value="SSB"/>
    <property type="match status" value="1"/>
</dbReference>
<dbReference type="PROSITE" id="PS50935">
    <property type="entry name" value="SSB"/>
    <property type="match status" value="1"/>
</dbReference>
<accession>A0A382APU9</accession>
<evidence type="ECO:0000256" key="1">
    <source>
        <dbReference type="ARBA" id="ARBA00023125"/>
    </source>
</evidence>
<dbReference type="InterPro" id="IPR000424">
    <property type="entry name" value="Primosome_PriB/ssb"/>
</dbReference>
<dbReference type="NCBIfam" id="TIGR00621">
    <property type="entry name" value="ssb"/>
    <property type="match status" value="1"/>
</dbReference>
<dbReference type="GO" id="GO:0042645">
    <property type="term" value="C:mitochondrial nucleoid"/>
    <property type="evidence" value="ECO:0007669"/>
    <property type="project" value="TreeGrafter"/>
</dbReference>
<dbReference type="GO" id="GO:0006264">
    <property type="term" value="P:mitochondrial DNA replication"/>
    <property type="evidence" value="ECO:0007669"/>
    <property type="project" value="TreeGrafter"/>
</dbReference>
<dbReference type="CDD" id="cd04496">
    <property type="entry name" value="SSB_OBF"/>
    <property type="match status" value="1"/>
</dbReference>
<sequence length="148" mass="16234">MLNIVILTGRLGADPEVKETSQGGKFATLSLATNEKYKDKDGEYKEKTQWHKVIVWNPNLAESLGRYIKKGDVVNVTGQIEYRSYEADGVTKYITDIVVGRFTGNVRLIPMGKTNSSNAEGPVAKAINAEKAKVKAKSSETEDGPIPF</sequence>
<dbReference type="SUPFAM" id="SSF50249">
    <property type="entry name" value="Nucleic acid-binding proteins"/>
    <property type="match status" value="1"/>
</dbReference>
<dbReference type="AlphaFoldDB" id="A0A382APU9"/>
<reference evidence="2" key="1">
    <citation type="submission" date="2018-05" db="EMBL/GenBank/DDBJ databases">
        <authorList>
            <person name="Lanie J.A."/>
            <person name="Ng W.-L."/>
            <person name="Kazmierczak K.M."/>
            <person name="Andrzejewski T.M."/>
            <person name="Davidsen T.M."/>
            <person name="Wayne K.J."/>
            <person name="Tettelin H."/>
            <person name="Glass J.I."/>
            <person name="Rusch D."/>
            <person name="Podicherti R."/>
            <person name="Tsui H.-C.T."/>
            <person name="Winkler M.E."/>
        </authorList>
    </citation>
    <scope>NUCLEOTIDE SEQUENCE</scope>
</reference>
<evidence type="ECO:0000313" key="2">
    <source>
        <dbReference type="EMBL" id="SVB03414.1"/>
    </source>
</evidence>
<protein>
    <recommendedName>
        <fullName evidence="3">Single-stranded DNA-binding protein</fullName>
    </recommendedName>
</protein>
<dbReference type="PANTHER" id="PTHR10302">
    <property type="entry name" value="SINGLE-STRANDED DNA-BINDING PROTEIN"/>
    <property type="match status" value="1"/>
</dbReference>
<name>A0A382APU9_9ZZZZ</name>
<proteinExistence type="inferred from homology"/>
<dbReference type="GO" id="GO:0003697">
    <property type="term" value="F:single-stranded DNA binding"/>
    <property type="evidence" value="ECO:0007669"/>
    <property type="project" value="InterPro"/>
</dbReference>
<evidence type="ECO:0008006" key="3">
    <source>
        <dbReference type="Google" id="ProtNLM"/>
    </source>
</evidence>